<dbReference type="InterPro" id="IPR036291">
    <property type="entry name" value="NAD(P)-bd_dom_sf"/>
</dbReference>
<protein>
    <recommendedName>
        <fullName evidence="8">Methyltransferase domain-containing protein</fullName>
    </recommendedName>
</protein>
<organism evidence="6 7">
    <name type="scientific">Drechslerella dactyloides</name>
    <name type="common">Nematode-trapping fungus</name>
    <name type="synonym">Arthrobotrys dactyloides</name>
    <dbReference type="NCBI Taxonomy" id="74499"/>
    <lineage>
        <taxon>Eukaryota</taxon>
        <taxon>Fungi</taxon>
        <taxon>Dikarya</taxon>
        <taxon>Ascomycota</taxon>
        <taxon>Pezizomycotina</taxon>
        <taxon>Orbiliomycetes</taxon>
        <taxon>Orbiliales</taxon>
        <taxon>Orbiliaceae</taxon>
        <taxon>Drechslerella</taxon>
    </lineage>
</organism>
<dbReference type="SUPFAM" id="SSF51735">
    <property type="entry name" value="NAD(P)-binding Rossmann-fold domains"/>
    <property type="match status" value="1"/>
</dbReference>
<evidence type="ECO:0000256" key="1">
    <source>
        <dbReference type="ARBA" id="ARBA00005725"/>
    </source>
</evidence>
<dbReference type="GO" id="GO:0016491">
    <property type="term" value="F:oxidoreductase activity"/>
    <property type="evidence" value="ECO:0007669"/>
    <property type="project" value="UniProtKB-KW"/>
</dbReference>
<dbReference type="Gene3D" id="3.40.50.150">
    <property type="entry name" value="Vaccinia Virus protein VP39"/>
    <property type="match status" value="1"/>
</dbReference>
<dbReference type="InterPro" id="IPR008030">
    <property type="entry name" value="NmrA-like"/>
</dbReference>
<dbReference type="InterPro" id="IPR029063">
    <property type="entry name" value="SAM-dependent_MTases_sf"/>
</dbReference>
<dbReference type="PANTHER" id="PTHR47706:SF4">
    <property type="entry name" value="NMRA-LIKE DOMAIN-CONTAINING PROTEIN"/>
    <property type="match status" value="1"/>
</dbReference>
<name>A0AAD6J5F5_DREDA</name>
<keyword evidence="7" id="KW-1185">Reference proteome</keyword>
<evidence type="ECO:0000256" key="3">
    <source>
        <dbReference type="ARBA" id="ARBA00023002"/>
    </source>
</evidence>
<dbReference type="InterPro" id="IPR051609">
    <property type="entry name" value="NmrA/Isoflavone_reductase-like"/>
</dbReference>
<reference evidence="6" key="1">
    <citation type="submission" date="2023-01" db="EMBL/GenBank/DDBJ databases">
        <title>The chitinases involved in constricting ring structure development in the nematode-trapping fungus Drechslerella dactyloides.</title>
        <authorList>
            <person name="Wang R."/>
            <person name="Zhang L."/>
            <person name="Tang P."/>
            <person name="Li S."/>
            <person name="Liang L."/>
        </authorList>
    </citation>
    <scope>NUCLEOTIDE SEQUENCE</scope>
    <source>
        <strain evidence="6">YMF1.00031</strain>
    </source>
</reference>
<proteinExistence type="inferred from homology"/>
<keyword evidence="2" id="KW-0521">NADP</keyword>
<evidence type="ECO:0000313" key="6">
    <source>
        <dbReference type="EMBL" id="KAJ6263869.1"/>
    </source>
</evidence>
<keyword evidence="3" id="KW-0560">Oxidoreductase</keyword>
<sequence length="550" mass="60998">MTGYKETYIVDSEPPEVEKARLNGQHEVVVSNLGYLLPPTVSQKGLTAIAEVATGTGIWLEQLSKILPSNVSLHGYDISSRFFPDSAKLPPNLRFSELNILEPVPKSMHEQYDVVHLRGLCMVLKTGEWDGVVKNVAKMLKPGGHIVWTDTDPGSGQAVPATPTATKTSGVFPHICQMRGGDTFPMQNLPTHLAANNLALGYYMRIPGSNLKPDTIDTFSDIFVVSLLSFMSYMAKNDVPNEWFTPETFPEFARSFQKELEGPDGTRMDTPPDMMPTVTWVRADYQDVSKLAMALQGVHTLLCFITPQSDPGNVAQKNLIDAAVTAGVKRYAPSEWATSSFDYMPWYSGKAEIRLYLEELNKETKVVLEYCLFQPGMFVNYYTAPYKTSKYIHPFQNQIDFHNRRAIVLESDEDSRISLITVQDFCHIVARAVDYEGVWPVTGGIRGDELTVRQLVAIGEKIRGSPFAVEKVKAEDVKAGVIKSTWLPKVDHPAIPADQVDALAASFVSGVLLGLSAGAFRVSDEWNCLLPDYSMTRAESFLADAWRGKP</sequence>
<gene>
    <name evidence="6" type="ORF">Dda_0006</name>
</gene>
<accession>A0AAD6J5F5</accession>
<evidence type="ECO:0000259" key="5">
    <source>
        <dbReference type="Pfam" id="PF08242"/>
    </source>
</evidence>
<evidence type="ECO:0000256" key="2">
    <source>
        <dbReference type="ARBA" id="ARBA00022857"/>
    </source>
</evidence>
<dbReference type="PANTHER" id="PTHR47706">
    <property type="entry name" value="NMRA-LIKE FAMILY PROTEIN"/>
    <property type="match status" value="1"/>
</dbReference>
<dbReference type="Gene3D" id="3.40.50.720">
    <property type="entry name" value="NAD(P)-binding Rossmann-like Domain"/>
    <property type="match status" value="1"/>
</dbReference>
<comment type="caution">
    <text evidence="6">The sequence shown here is derived from an EMBL/GenBank/DDBJ whole genome shotgun (WGS) entry which is preliminary data.</text>
</comment>
<evidence type="ECO:0000313" key="7">
    <source>
        <dbReference type="Proteomes" id="UP001221413"/>
    </source>
</evidence>
<dbReference type="SUPFAM" id="SSF53335">
    <property type="entry name" value="S-adenosyl-L-methionine-dependent methyltransferases"/>
    <property type="match status" value="1"/>
</dbReference>
<dbReference type="AlphaFoldDB" id="A0AAD6J5F5"/>
<feature type="domain" description="Methyltransferase type 12" evidence="5">
    <location>
        <begin position="51"/>
        <end position="146"/>
    </location>
</feature>
<comment type="similarity">
    <text evidence="1">Belongs to the NmrA-type oxidoreductase family. Isoflavone reductase subfamily.</text>
</comment>
<dbReference type="InterPro" id="IPR013217">
    <property type="entry name" value="Methyltransf_12"/>
</dbReference>
<dbReference type="Pfam" id="PF05368">
    <property type="entry name" value="NmrA"/>
    <property type="match status" value="1"/>
</dbReference>
<dbReference type="Pfam" id="PF08242">
    <property type="entry name" value="Methyltransf_12"/>
    <property type="match status" value="1"/>
</dbReference>
<feature type="domain" description="NmrA-like" evidence="4">
    <location>
        <begin position="277"/>
        <end position="481"/>
    </location>
</feature>
<evidence type="ECO:0000259" key="4">
    <source>
        <dbReference type="Pfam" id="PF05368"/>
    </source>
</evidence>
<dbReference type="CDD" id="cd02440">
    <property type="entry name" value="AdoMet_MTases"/>
    <property type="match status" value="1"/>
</dbReference>
<dbReference type="EMBL" id="JAQGDS010000001">
    <property type="protein sequence ID" value="KAJ6263869.1"/>
    <property type="molecule type" value="Genomic_DNA"/>
</dbReference>
<dbReference type="Proteomes" id="UP001221413">
    <property type="component" value="Unassembled WGS sequence"/>
</dbReference>
<evidence type="ECO:0008006" key="8">
    <source>
        <dbReference type="Google" id="ProtNLM"/>
    </source>
</evidence>